<evidence type="ECO:0000256" key="2">
    <source>
        <dbReference type="ARBA" id="ARBA00023015"/>
    </source>
</evidence>
<keyword evidence="4" id="KW-0804">Transcription</keyword>
<proteinExistence type="inferred from homology"/>
<keyword evidence="2" id="KW-0805">Transcription regulation</keyword>
<evidence type="ECO:0000256" key="3">
    <source>
        <dbReference type="ARBA" id="ARBA00023125"/>
    </source>
</evidence>
<organism evidence="6 7">
    <name type="scientific">Pseudooceanicola albus</name>
    <dbReference type="NCBI Taxonomy" id="2692189"/>
    <lineage>
        <taxon>Bacteria</taxon>
        <taxon>Pseudomonadati</taxon>
        <taxon>Pseudomonadota</taxon>
        <taxon>Alphaproteobacteria</taxon>
        <taxon>Rhodobacterales</taxon>
        <taxon>Paracoccaceae</taxon>
        <taxon>Pseudooceanicola</taxon>
    </lineage>
</organism>
<dbReference type="SUPFAM" id="SSF46785">
    <property type="entry name" value="Winged helix' DNA-binding domain"/>
    <property type="match status" value="1"/>
</dbReference>
<dbReference type="SUPFAM" id="SSF53850">
    <property type="entry name" value="Periplasmic binding protein-like II"/>
    <property type="match status" value="1"/>
</dbReference>
<dbReference type="Gene3D" id="3.40.190.10">
    <property type="entry name" value="Periplasmic binding protein-like II"/>
    <property type="match status" value="2"/>
</dbReference>
<dbReference type="Pfam" id="PF00126">
    <property type="entry name" value="HTH_1"/>
    <property type="match status" value="1"/>
</dbReference>
<protein>
    <submittedName>
        <fullName evidence="6">LysR family transcriptional regulator</fullName>
    </submittedName>
</protein>
<dbReference type="PANTHER" id="PTHR30126">
    <property type="entry name" value="HTH-TYPE TRANSCRIPTIONAL REGULATOR"/>
    <property type="match status" value="1"/>
</dbReference>
<dbReference type="InterPro" id="IPR036390">
    <property type="entry name" value="WH_DNA-bd_sf"/>
</dbReference>
<dbReference type="PANTHER" id="PTHR30126:SF91">
    <property type="entry name" value="LYSR FAMILY TRANSCRIPTIONAL REGULATOR"/>
    <property type="match status" value="1"/>
</dbReference>
<comment type="caution">
    <text evidence="6">The sequence shown here is derived from an EMBL/GenBank/DDBJ whole genome shotgun (WGS) entry which is preliminary data.</text>
</comment>
<dbReference type="EMBL" id="WUMU01000019">
    <property type="protein sequence ID" value="MXN19618.1"/>
    <property type="molecule type" value="Genomic_DNA"/>
</dbReference>
<dbReference type="AlphaFoldDB" id="A0A6L7G7U7"/>
<dbReference type="PROSITE" id="PS50931">
    <property type="entry name" value="HTH_LYSR"/>
    <property type="match status" value="1"/>
</dbReference>
<dbReference type="Pfam" id="PF03466">
    <property type="entry name" value="LysR_substrate"/>
    <property type="match status" value="1"/>
</dbReference>
<name>A0A6L7G7U7_9RHOB</name>
<dbReference type="GO" id="GO:0000976">
    <property type="term" value="F:transcription cis-regulatory region binding"/>
    <property type="evidence" value="ECO:0007669"/>
    <property type="project" value="TreeGrafter"/>
</dbReference>
<dbReference type="PRINTS" id="PR00039">
    <property type="entry name" value="HTHLYSR"/>
</dbReference>
<feature type="domain" description="HTH lysR-type" evidence="5">
    <location>
        <begin position="18"/>
        <end position="75"/>
    </location>
</feature>
<dbReference type="Proteomes" id="UP000477911">
    <property type="component" value="Unassembled WGS sequence"/>
</dbReference>
<dbReference type="CDD" id="cd05466">
    <property type="entry name" value="PBP2_LTTR_substrate"/>
    <property type="match status" value="1"/>
</dbReference>
<sequence>MAPAHVADTPAERLARDLDWNLLRTFVVLAQSSSVSDAAQRLRLSQPTVSMALKRLEDRLGRQLIDRRPGHFALTDAGRLLREEAVEIEGAVRRLGVLLRETREEVQGHVTLMLASHVVTPILDQALSRFHRQHPRATLSLEVVPSRDAVALVSARRATAAICLLREPAPKLVCETVYREHFGLFCGPPHPLFRRPEVSEADLAGQRHVSHMTDTHAVELMLMAMKLDPNVVARSSNTEELRRMIMAGIGIGPLPVHVAAEDVARGRLRRLPPLDQAAPAVDVQLIWHPQARLNRAEVAFLEILRTEIEVRPFEERIYG</sequence>
<dbReference type="InterPro" id="IPR036388">
    <property type="entry name" value="WH-like_DNA-bd_sf"/>
</dbReference>
<accession>A0A6L7G7U7</accession>
<evidence type="ECO:0000313" key="6">
    <source>
        <dbReference type="EMBL" id="MXN19618.1"/>
    </source>
</evidence>
<evidence type="ECO:0000259" key="5">
    <source>
        <dbReference type="PROSITE" id="PS50931"/>
    </source>
</evidence>
<keyword evidence="3" id="KW-0238">DNA-binding</keyword>
<dbReference type="InterPro" id="IPR000847">
    <property type="entry name" value="LysR_HTH_N"/>
</dbReference>
<comment type="similarity">
    <text evidence="1">Belongs to the LysR transcriptional regulatory family.</text>
</comment>
<dbReference type="InterPro" id="IPR005119">
    <property type="entry name" value="LysR_subst-bd"/>
</dbReference>
<evidence type="ECO:0000256" key="1">
    <source>
        <dbReference type="ARBA" id="ARBA00009437"/>
    </source>
</evidence>
<keyword evidence="7" id="KW-1185">Reference proteome</keyword>
<evidence type="ECO:0000313" key="7">
    <source>
        <dbReference type="Proteomes" id="UP000477911"/>
    </source>
</evidence>
<gene>
    <name evidence="6" type="ORF">GR170_17430</name>
</gene>
<evidence type="ECO:0000256" key="4">
    <source>
        <dbReference type="ARBA" id="ARBA00023163"/>
    </source>
</evidence>
<reference evidence="6 7" key="1">
    <citation type="submission" date="2019-12" db="EMBL/GenBank/DDBJ databases">
        <authorList>
            <person name="Li M."/>
        </authorList>
    </citation>
    <scope>NUCLEOTIDE SEQUENCE [LARGE SCALE GENOMIC DNA]</scope>
    <source>
        <strain evidence="6 7">GBMRC 2024</strain>
    </source>
</reference>
<dbReference type="Gene3D" id="1.10.10.10">
    <property type="entry name" value="Winged helix-like DNA-binding domain superfamily/Winged helix DNA-binding domain"/>
    <property type="match status" value="1"/>
</dbReference>
<dbReference type="GO" id="GO:0003700">
    <property type="term" value="F:DNA-binding transcription factor activity"/>
    <property type="evidence" value="ECO:0007669"/>
    <property type="project" value="InterPro"/>
</dbReference>